<dbReference type="PANTHER" id="PTHR19848:SF8">
    <property type="entry name" value="F-BOX AND WD REPEAT DOMAIN CONTAINING 7"/>
    <property type="match status" value="1"/>
</dbReference>
<feature type="compositionally biased region" description="Low complexity" evidence="10">
    <location>
        <begin position="330"/>
        <end position="351"/>
    </location>
</feature>
<evidence type="ECO:0000256" key="7">
    <source>
        <dbReference type="ARBA" id="ARBA00023242"/>
    </source>
</evidence>
<feature type="repeat" description="WD" evidence="9">
    <location>
        <begin position="568"/>
        <end position="603"/>
    </location>
</feature>
<evidence type="ECO:0000256" key="2">
    <source>
        <dbReference type="ARBA" id="ARBA00022491"/>
    </source>
</evidence>
<evidence type="ECO:0000256" key="4">
    <source>
        <dbReference type="ARBA" id="ARBA00022737"/>
    </source>
</evidence>
<gene>
    <name evidence="12" type="ORF">LRAMOSA02093</name>
</gene>
<evidence type="ECO:0000259" key="11">
    <source>
        <dbReference type="Pfam" id="PF08581"/>
    </source>
</evidence>
<feature type="compositionally biased region" description="Low complexity" evidence="10">
    <location>
        <begin position="110"/>
        <end position="129"/>
    </location>
</feature>
<comment type="similarity">
    <text evidence="8">Belongs to the WD repeat TUP1 family.</text>
</comment>
<evidence type="ECO:0000256" key="9">
    <source>
        <dbReference type="PROSITE-ProRule" id="PRU00221"/>
    </source>
</evidence>
<evidence type="ECO:0000256" key="10">
    <source>
        <dbReference type="SAM" id="MobiDB-lite"/>
    </source>
</evidence>
<keyword evidence="2" id="KW-0678">Repressor</keyword>
<evidence type="ECO:0000256" key="5">
    <source>
        <dbReference type="ARBA" id="ARBA00023015"/>
    </source>
</evidence>
<feature type="repeat" description="WD" evidence="9">
    <location>
        <begin position="444"/>
        <end position="470"/>
    </location>
</feature>
<reference evidence="12" key="1">
    <citation type="journal article" date="2014" name="Genome Announc.">
        <title>De novo whole-genome sequence and genome annotation of Lichtheimia ramosa.</title>
        <authorList>
            <person name="Linde J."/>
            <person name="Schwartze V."/>
            <person name="Binder U."/>
            <person name="Lass-Florl C."/>
            <person name="Voigt K."/>
            <person name="Horn F."/>
        </authorList>
    </citation>
    <scope>NUCLEOTIDE SEQUENCE</scope>
    <source>
        <strain evidence="12">JMRC FSU:6197</strain>
    </source>
</reference>
<dbReference type="PROSITE" id="PS50082">
    <property type="entry name" value="WD_REPEATS_2"/>
    <property type="match status" value="6"/>
</dbReference>
<dbReference type="InterPro" id="IPR036322">
    <property type="entry name" value="WD40_repeat_dom_sf"/>
</dbReference>
<keyword evidence="7" id="KW-0539">Nucleus</keyword>
<feature type="region of interest" description="Disordered" evidence="10">
    <location>
        <begin position="90"/>
        <end position="363"/>
    </location>
</feature>
<protein>
    <recommendedName>
        <fullName evidence="11">Transcriptional repressor Tup1 N-terminal domain-containing protein</fullName>
    </recommendedName>
</protein>
<dbReference type="Gene3D" id="2.130.10.10">
    <property type="entry name" value="YVTN repeat-like/Quinoprotein amine dehydrogenase"/>
    <property type="match status" value="1"/>
</dbReference>
<evidence type="ECO:0000256" key="3">
    <source>
        <dbReference type="ARBA" id="ARBA00022574"/>
    </source>
</evidence>
<keyword evidence="5" id="KW-0805">Transcription regulation</keyword>
<feature type="repeat" description="WD" evidence="9">
    <location>
        <begin position="616"/>
        <end position="657"/>
    </location>
</feature>
<feature type="compositionally biased region" description="Pro residues" evidence="10">
    <location>
        <begin position="100"/>
        <end position="109"/>
    </location>
</feature>
<dbReference type="InterPro" id="IPR001680">
    <property type="entry name" value="WD40_rpt"/>
</dbReference>
<dbReference type="InterPro" id="IPR015943">
    <property type="entry name" value="WD40/YVTN_repeat-like_dom_sf"/>
</dbReference>
<dbReference type="PROSITE" id="PS00678">
    <property type="entry name" value="WD_REPEATS_1"/>
    <property type="match status" value="3"/>
</dbReference>
<evidence type="ECO:0000256" key="1">
    <source>
        <dbReference type="ARBA" id="ARBA00004123"/>
    </source>
</evidence>
<dbReference type="GO" id="GO:0005634">
    <property type="term" value="C:nucleus"/>
    <property type="evidence" value="ECO:0007669"/>
    <property type="project" value="UniProtKB-SubCell"/>
</dbReference>
<feature type="compositionally biased region" description="Pro residues" evidence="10">
    <location>
        <begin position="139"/>
        <end position="149"/>
    </location>
</feature>
<dbReference type="FunFam" id="2.130.10.10:FF:000503">
    <property type="entry name" value="Glucose repression regulatory protein TUP1"/>
    <property type="match status" value="1"/>
</dbReference>
<dbReference type="SMART" id="SM00320">
    <property type="entry name" value="WD40"/>
    <property type="match status" value="7"/>
</dbReference>
<dbReference type="EMBL" id="LK023324">
    <property type="protein sequence ID" value="CDS08145.1"/>
    <property type="molecule type" value="Genomic_DNA"/>
</dbReference>
<dbReference type="CDD" id="cd00200">
    <property type="entry name" value="WD40"/>
    <property type="match status" value="1"/>
</dbReference>
<dbReference type="SUPFAM" id="SSF50978">
    <property type="entry name" value="WD40 repeat-like"/>
    <property type="match status" value="1"/>
</dbReference>
<feature type="repeat" description="WD" evidence="9">
    <location>
        <begin position="533"/>
        <end position="567"/>
    </location>
</feature>
<feature type="repeat" description="WD" evidence="9">
    <location>
        <begin position="479"/>
        <end position="520"/>
    </location>
</feature>
<dbReference type="Pfam" id="PF00400">
    <property type="entry name" value="WD40"/>
    <property type="match status" value="7"/>
</dbReference>
<comment type="subcellular location">
    <subcellularLocation>
        <location evidence="1">Nucleus</location>
    </subcellularLocation>
</comment>
<dbReference type="PRINTS" id="PR00320">
    <property type="entry name" value="GPROTEINBRPT"/>
</dbReference>
<dbReference type="OrthoDB" id="17410at2759"/>
<sequence length="696" mass="75433">MSVYNHRPMMPAVQSRIVEMLDAIRVEFDQLAQEAYVCKSQRDDFELKMNAQVQEMNHFQKSLLELERSQKSLKEHYEEEIARLRQQLEQAHARGGQPHPQQPPPPPAAAHPSQQPPLSSSLPPTTQSATREVHHPHHQPTPPPPPPNLGPAGSNYFGGIMNNPHDSPRTAQQQPGLATPPAHHNQQSYPGYPPSATPQQQQHPGYPNGSAPAMHHPSAATSSQAPPPPTSQAGLYGGRMPTSPAPGPYARQEHGAYGYARVTGPSSGATAIPGTPPLPAPGSSHHHQPPTSAAPPTQQAPPHDAADPRQYTSPMPPPARPPSAISKLDTTTATTSPHPPHSATTTTAPASLGDIDPQSAPASMKMEGQDWFALSSPVLPRYLTVDLVHSLEHASVVCCVKFSNDGRYMAAGCNRITYIYDVATGRQLCALQDDSVQRDGDLYIRSVCFSPDGMYLATGAEDKQIRIWDIARRMIRTRLTGHGQDIYSLDFGRDGRVVVSGSGDRTVRIWSVEDGSCIHTLPITDPEQKDPGVTSVAVSPDGRLVAAGSLDKMVRVWDVQTGQPLERLEGHKDSVYSVAFMSNGRTLVSGSLDKTIKLWQLATDRGKGQNPCKMTLTGHKDFVLSVACTPDDRWIVSGSKDRAVQFWDARTGQAQLMLQGHKNSVISVAVTANGRPVFATGSGDNRARIWSYERIA</sequence>
<keyword evidence="3 9" id="KW-0853">WD repeat</keyword>
<dbReference type="AlphaFoldDB" id="A0A077WL55"/>
<dbReference type="PROSITE" id="PS50294">
    <property type="entry name" value="WD_REPEATS_REGION"/>
    <property type="match status" value="6"/>
</dbReference>
<evidence type="ECO:0000313" key="12">
    <source>
        <dbReference type="EMBL" id="CDS08145.1"/>
    </source>
</evidence>
<dbReference type="InterPro" id="IPR019775">
    <property type="entry name" value="WD40_repeat_CS"/>
</dbReference>
<proteinExistence type="inferred from homology"/>
<feature type="compositionally biased region" description="Low complexity" evidence="10">
    <location>
        <begin position="289"/>
        <end position="303"/>
    </location>
</feature>
<evidence type="ECO:0000256" key="6">
    <source>
        <dbReference type="ARBA" id="ARBA00023163"/>
    </source>
</evidence>
<dbReference type="InterPro" id="IPR020472">
    <property type="entry name" value="WD40_PAC1"/>
</dbReference>
<accession>A0A077WL55</accession>
<keyword evidence="6" id="KW-0804">Transcription</keyword>
<dbReference type="Gene3D" id="1.20.5.340">
    <property type="match status" value="1"/>
</dbReference>
<dbReference type="InterPro" id="IPR013890">
    <property type="entry name" value="Tscrpt_rep_Tup1_N"/>
</dbReference>
<evidence type="ECO:0000256" key="8">
    <source>
        <dbReference type="ARBA" id="ARBA00060760"/>
    </source>
</evidence>
<keyword evidence="4" id="KW-0677">Repeat</keyword>
<feature type="domain" description="Transcriptional repressor Tup1 N-terminal" evidence="11">
    <location>
        <begin position="16"/>
        <end position="90"/>
    </location>
</feature>
<name>A0A077WL55_9FUNG</name>
<dbReference type="Pfam" id="PF08581">
    <property type="entry name" value="Tup_N"/>
    <property type="match status" value="1"/>
</dbReference>
<feature type="repeat" description="WD" evidence="9">
    <location>
        <begin position="658"/>
        <end position="696"/>
    </location>
</feature>
<dbReference type="PANTHER" id="PTHR19848">
    <property type="entry name" value="WD40 REPEAT PROTEIN"/>
    <property type="match status" value="1"/>
</dbReference>
<organism evidence="12">
    <name type="scientific">Lichtheimia ramosa</name>
    <dbReference type="NCBI Taxonomy" id="688394"/>
    <lineage>
        <taxon>Eukaryota</taxon>
        <taxon>Fungi</taxon>
        <taxon>Fungi incertae sedis</taxon>
        <taxon>Mucoromycota</taxon>
        <taxon>Mucoromycotina</taxon>
        <taxon>Mucoromycetes</taxon>
        <taxon>Mucorales</taxon>
        <taxon>Lichtheimiaceae</taxon>
        <taxon>Lichtheimia</taxon>
    </lineage>
</organism>